<evidence type="ECO:0000256" key="11">
    <source>
        <dbReference type="ARBA" id="ARBA00022842"/>
    </source>
</evidence>
<evidence type="ECO:0000256" key="10">
    <source>
        <dbReference type="ARBA" id="ARBA00022840"/>
    </source>
</evidence>
<reference evidence="17" key="1">
    <citation type="submission" date="2024-04" db="EMBL/GenBank/DDBJ databases">
        <title>Salinicola lusitanus LLJ914,a marine bacterium isolated from the Okinawa Trough.</title>
        <authorList>
            <person name="Li J."/>
        </authorList>
    </citation>
    <scope>NUCLEOTIDE SEQUENCE [LARGE SCALE GENOMIC DNA]</scope>
</reference>
<dbReference type="AlphaFoldDB" id="A0AAW0PJF0"/>
<evidence type="ECO:0000256" key="4">
    <source>
        <dbReference type="ARBA" id="ARBA00010912"/>
    </source>
</evidence>
<comment type="similarity">
    <text evidence="4">Belongs to the poly(A) polymerase family.</text>
</comment>
<dbReference type="Proteomes" id="UP001460270">
    <property type="component" value="Unassembled WGS sequence"/>
</dbReference>
<protein>
    <recommendedName>
        <fullName evidence="5">polynucleotide adenylyltransferase</fullName>
        <ecNumber evidence="5">2.7.7.19</ecNumber>
    </recommendedName>
</protein>
<evidence type="ECO:0000256" key="5">
    <source>
        <dbReference type="ARBA" id="ARBA00012388"/>
    </source>
</evidence>
<dbReference type="GO" id="GO:0046872">
    <property type="term" value="F:metal ion binding"/>
    <property type="evidence" value="ECO:0007669"/>
    <property type="project" value="UniProtKB-KW"/>
</dbReference>
<dbReference type="SUPFAM" id="SSF81631">
    <property type="entry name" value="PAP/OAS1 substrate-binding domain"/>
    <property type="match status" value="1"/>
</dbReference>
<evidence type="ECO:0000256" key="12">
    <source>
        <dbReference type="ARBA" id="ARBA00023242"/>
    </source>
</evidence>
<evidence type="ECO:0000256" key="7">
    <source>
        <dbReference type="ARBA" id="ARBA00022679"/>
    </source>
</evidence>
<evidence type="ECO:0000313" key="16">
    <source>
        <dbReference type="EMBL" id="KAK7922198.1"/>
    </source>
</evidence>
<comment type="subcellular location">
    <subcellularLocation>
        <location evidence="3">Nucleus</location>
    </subcellularLocation>
</comment>
<dbReference type="Pfam" id="PF20750">
    <property type="entry name" value="PAP_NTPase"/>
    <property type="match status" value="1"/>
</dbReference>
<dbReference type="InterPro" id="IPR048840">
    <property type="entry name" value="PolA_pol_NTPase"/>
</dbReference>
<organism evidence="16 17">
    <name type="scientific">Mugilogobius chulae</name>
    <name type="common">yellowstripe goby</name>
    <dbReference type="NCBI Taxonomy" id="88201"/>
    <lineage>
        <taxon>Eukaryota</taxon>
        <taxon>Metazoa</taxon>
        <taxon>Chordata</taxon>
        <taxon>Craniata</taxon>
        <taxon>Vertebrata</taxon>
        <taxon>Euteleostomi</taxon>
        <taxon>Actinopterygii</taxon>
        <taxon>Neopterygii</taxon>
        <taxon>Teleostei</taxon>
        <taxon>Neoteleostei</taxon>
        <taxon>Acanthomorphata</taxon>
        <taxon>Gobiaria</taxon>
        <taxon>Gobiiformes</taxon>
        <taxon>Gobioidei</taxon>
        <taxon>Gobiidae</taxon>
        <taxon>Gobionellinae</taxon>
        <taxon>Mugilogobius</taxon>
    </lineage>
</organism>
<dbReference type="GO" id="GO:0006397">
    <property type="term" value="P:mRNA processing"/>
    <property type="evidence" value="ECO:0007669"/>
    <property type="project" value="UniProtKB-KW"/>
</dbReference>
<evidence type="ECO:0000259" key="14">
    <source>
        <dbReference type="Pfam" id="PF04928"/>
    </source>
</evidence>
<dbReference type="GO" id="GO:1990817">
    <property type="term" value="F:poly(A) RNA polymerase activity"/>
    <property type="evidence" value="ECO:0007669"/>
    <property type="project" value="UniProtKB-EC"/>
</dbReference>
<dbReference type="SUPFAM" id="SSF81301">
    <property type="entry name" value="Nucleotidyltransferase"/>
    <property type="match status" value="1"/>
</dbReference>
<evidence type="ECO:0000256" key="8">
    <source>
        <dbReference type="ARBA" id="ARBA00022723"/>
    </source>
</evidence>
<keyword evidence="17" id="KW-1185">Reference proteome</keyword>
<keyword evidence="11" id="KW-0460">Magnesium</keyword>
<sequence length="237" mass="27225">MNIPDSVTEQVGGLCPTSCFFTSFVEKLKTHNAVQFIRVIENAHVPVVKLTFDGIDIDMVYAKMMRKSITDKLDLMDVEYLREMEIQCVRSLQGYRVTQEIMSLVPNIFTFRVVLATIKHWAKCRNIYSNMMGFLGGVSWGILVARICQLYPYATVATLVAKFFKVFSLHQWPVPIVLQNPVEHNLNLPVWNPRVRKTDRCHLMPIITPSYPYQNSTVNVTSSTRKIMMEEICVGTR</sequence>
<evidence type="ECO:0000259" key="15">
    <source>
        <dbReference type="Pfam" id="PF20750"/>
    </source>
</evidence>
<gene>
    <name evidence="16" type="ORF">WMY93_009100</name>
</gene>
<keyword evidence="12" id="KW-0539">Nucleus</keyword>
<evidence type="ECO:0000256" key="1">
    <source>
        <dbReference type="ARBA" id="ARBA00001936"/>
    </source>
</evidence>
<dbReference type="FunFam" id="1.10.1410.10:FF:000001">
    <property type="entry name" value="Putative poly(A) polymerase gamma"/>
    <property type="match status" value="1"/>
</dbReference>
<comment type="catalytic activity">
    <reaction evidence="13">
        <text>RNA(n) + ATP = RNA(n)-3'-adenine ribonucleotide + diphosphate</text>
        <dbReference type="Rhea" id="RHEA:11332"/>
        <dbReference type="Rhea" id="RHEA-COMP:14527"/>
        <dbReference type="Rhea" id="RHEA-COMP:17347"/>
        <dbReference type="ChEBI" id="CHEBI:30616"/>
        <dbReference type="ChEBI" id="CHEBI:33019"/>
        <dbReference type="ChEBI" id="CHEBI:140395"/>
        <dbReference type="ChEBI" id="CHEBI:173115"/>
        <dbReference type="EC" id="2.7.7.19"/>
    </reaction>
</comment>
<dbReference type="EMBL" id="JBBPFD010000006">
    <property type="protein sequence ID" value="KAK7922198.1"/>
    <property type="molecule type" value="Genomic_DNA"/>
</dbReference>
<evidence type="ECO:0000313" key="17">
    <source>
        <dbReference type="Proteomes" id="UP001460270"/>
    </source>
</evidence>
<comment type="cofactor">
    <cofactor evidence="2">
        <name>Mg(2+)</name>
        <dbReference type="ChEBI" id="CHEBI:18420"/>
    </cofactor>
</comment>
<comment type="cofactor">
    <cofactor evidence="1">
        <name>Mn(2+)</name>
        <dbReference type="ChEBI" id="CHEBI:29035"/>
    </cofactor>
</comment>
<dbReference type="EC" id="2.7.7.19" evidence="5"/>
<dbReference type="Pfam" id="PF04928">
    <property type="entry name" value="PAP_central"/>
    <property type="match status" value="1"/>
</dbReference>
<evidence type="ECO:0000256" key="3">
    <source>
        <dbReference type="ARBA" id="ARBA00004123"/>
    </source>
</evidence>
<dbReference type="GO" id="GO:0005634">
    <property type="term" value="C:nucleus"/>
    <property type="evidence" value="ECO:0007669"/>
    <property type="project" value="UniProtKB-SubCell"/>
</dbReference>
<evidence type="ECO:0000256" key="13">
    <source>
        <dbReference type="ARBA" id="ARBA00048830"/>
    </source>
</evidence>
<feature type="domain" description="Poly(A) polymerase nucleotidyltransferase" evidence="15">
    <location>
        <begin position="18"/>
        <end position="105"/>
    </location>
</feature>
<keyword evidence="8" id="KW-0479">Metal-binding</keyword>
<dbReference type="PANTHER" id="PTHR10682:SF10">
    <property type="entry name" value="POLYNUCLEOTIDE ADENYLYLTRANSFERASE"/>
    <property type="match status" value="1"/>
</dbReference>
<dbReference type="InterPro" id="IPR007012">
    <property type="entry name" value="PolA_pol_cen_dom"/>
</dbReference>
<keyword evidence="10" id="KW-0067">ATP-binding</keyword>
<accession>A0AAW0PJF0</accession>
<feature type="domain" description="Poly(A) polymerase central" evidence="14">
    <location>
        <begin position="110"/>
        <end position="235"/>
    </location>
</feature>
<evidence type="ECO:0000256" key="6">
    <source>
        <dbReference type="ARBA" id="ARBA00022664"/>
    </source>
</evidence>
<name>A0AAW0PJF0_9GOBI</name>
<evidence type="ECO:0000256" key="2">
    <source>
        <dbReference type="ARBA" id="ARBA00001946"/>
    </source>
</evidence>
<dbReference type="GO" id="GO:0005524">
    <property type="term" value="F:ATP binding"/>
    <property type="evidence" value="ECO:0007669"/>
    <property type="project" value="UniProtKB-KW"/>
</dbReference>
<dbReference type="PANTHER" id="PTHR10682">
    <property type="entry name" value="POLY A POLYMERASE"/>
    <property type="match status" value="1"/>
</dbReference>
<keyword evidence="7" id="KW-0808">Transferase</keyword>
<keyword evidence="9" id="KW-0547">Nucleotide-binding</keyword>
<comment type="caution">
    <text evidence="16">The sequence shown here is derived from an EMBL/GenBank/DDBJ whole genome shotgun (WGS) entry which is preliminary data.</text>
</comment>
<evidence type="ECO:0000256" key="9">
    <source>
        <dbReference type="ARBA" id="ARBA00022741"/>
    </source>
</evidence>
<proteinExistence type="inferred from homology"/>
<dbReference type="InterPro" id="IPR043519">
    <property type="entry name" value="NT_sf"/>
</dbReference>
<keyword evidence="6" id="KW-0507">mRNA processing</keyword>
<dbReference type="Gene3D" id="1.10.1410.10">
    <property type="match status" value="1"/>
</dbReference>